<dbReference type="Gene3D" id="3.60.10.10">
    <property type="entry name" value="Endonuclease/exonuclease/phosphatase"/>
    <property type="match status" value="1"/>
</dbReference>
<gene>
    <name evidence="2" type="ORF">F3Y22_tig00110716pilonHSYRG00078</name>
</gene>
<proteinExistence type="predicted"/>
<dbReference type="AlphaFoldDB" id="A0A6A2ZV06"/>
<evidence type="ECO:0000259" key="1">
    <source>
        <dbReference type="Pfam" id="PF14111"/>
    </source>
</evidence>
<dbReference type="PANTHER" id="PTHR33710">
    <property type="entry name" value="BNAC02G09200D PROTEIN"/>
    <property type="match status" value="1"/>
</dbReference>
<feature type="domain" description="DUF4283" evidence="1">
    <location>
        <begin position="37"/>
        <end position="95"/>
    </location>
</feature>
<dbReference type="InterPro" id="IPR025558">
    <property type="entry name" value="DUF4283"/>
</dbReference>
<comment type="caution">
    <text evidence="2">The sequence shown here is derived from an EMBL/GenBank/DDBJ whole genome shotgun (WGS) entry which is preliminary data.</text>
</comment>
<evidence type="ECO:0000313" key="2">
    <source>
        <dbReference type="EMBL" id="KAE8695396.1"/>
    </source>
</evidence>
<evidence type="ECO:0000313" key="3">
    <source>
        <dbReference type="Proteomes" id="UP000436088"/>
    </source>
</evidence>
<accession>A0A6A2ZV06</accession>
<dbReference type="Pfam" id="PF14111">
    <property type="entry name" value="DUF4283"/>
    <property type="match status" value="1"/>
</dbReference>
<reference evidence="2" key="1">
    <citation type="submission" date="2019-09" db="EMBL/GenBank/DDBJ databases">
        <title>Draft genome information of white flower Hibiscus syriacus.</title>
        <authorList>
            <person name="Kim Y.-M."/>
        </authorList>
    </citation>
    <scope>NUCLEOTIDE SEQUENCE [LARGE SCALE GENOMIC DNA]</scope>
    <source>
        <strain evidence="2">YM2019G1</strain>
    </source>
</reference>
<sequence>MDPTTQTTLPNLSLEEEEDDVITVESPNKNLGYAHNSASVWRPLGGIAITDVGEGRYLFRLFHEVDMDRIEAGGPWNFNSHMLIIYRLKAGEDPAKVPLDNVDMWVQVHDVPPGIMRIKVRLDIRKPLKCRKRLATLRGSNVRGLDVEMTNVGEEDPVTYVDGAKRLRIQNSSSEVSNADSTDVSISLSAALLIRPAVHNEISKLECPGLGEVSDCTSSPSTRMSRLRQQCGFVNGIDVGSNGRSGGLSIGWENNAQISLWTFADRHIDIFIDDDSDARGSERQMAGFRSMLTDCDFEDLGYSGQWFTWEHGRLETNNIMDRGVANTNWWELFPNFRLGHLPPSVSDHCPILLSTDVEAVRTMRCGISDLRPLGF</sequence>
<dbReference type="EMBL" id="VEPZ02001084">
    <property type="protein sequence ID" value="KAE8695396.1"/>
    <property type="molecule type" value="Genomic_DNA"/>
</dbReference>
<dbReference type="Proteomes" id="UP000436088">
    <property type="component" value="Unassembled WGS sequence"/>
</dbReference>
<protein>
    <recommendedName>
        <fullName evidence="1">DUF4283 domain-containing protein</fullName>
    </recommendedName>
</protein>
<organism evidence="2 3">
    <name type="scientific">Hibiscus syriacus</name>
    <name type="common">Rose of Sharon</name>
    <dbReference type="NCBI Taxonomy" id="106335"/>
    <lineage>
        <taxon>Eukaryota</taxon>
        <taxon>Viridiplantae</taxon>
        <taxon>Streptophyta</taxon>
        <taxon>Embryophyta</taxon>
        <taxon>Tracheophyta</taxon>
        <taxon>Spermatophyta</taxon>
        <taxon>Magnoliopsida</taxon>
        <taxon>eudicotyledons</taxon>
        <taxon>Gunneridae</taxon>
        <taxon>Pentapetalae</taxon>
        <taxon>rosids</taxon>
        <taxon>malvids</taxon>
        <taxon>Malvales</taxon>
        <taxon>Malvaceae</taxon>
        <taxon>Malvoideae</taxon>
        <taxon>Hibiscus</taxon>
    </lineage>
</organism>
<dbReference type="SUPFAM" id="SSF56219">
    <property type="entry name" value="DNase I-like"/>
    <property type="match status" value="1"/>
</dbReference>
<name>A0A6A2ZV06_HIBSY</name>
<dbReference type="PANTHER" id="PTHR33710:SF73">
    <property type="entry name" value="ZINC KNUCKLE CX2CX4HX4C DOMAIN-CONTAINING PROTEIN"/>
    <property type="match status" value="1"/>
</dbReference>
<dbReference type="InterPro" id="IPR036691">
    <property type="entry name" value="Endo/exonu/phosph_ase_sf"/>
</dbReference>
<keyword evidence="3" id="KW-1185">Reference proteome</keyword>